<sequence>MIQAVVHFVFGADRARAVDGELIRVAASARRGVRTGAKIVAEPTSTSQPGVGECVLITDSGGNTTGIMVLSGSDD</sequence>
<reference evidence="2" key="2">
    <citation type="submission" date="2018-05" db="EMBL/GenBank/DDBJ databases">
        <authorList>
            <person name="Lanie J.A."/>
            <person name="Ng W.-L."/>
            <person name="Kazmierczak K.M."/>
            <person name="Andrzejewski T.M."/>
            <person name="Davidsen T.M."/>
            <person name="Wayne K.J."/>
            <person name="Tettelin H."/>
            <person name="Glass J.I."/>
            <person name="Rusch D."/>
            <person name="Podicherti R."/>
            <person name="Tsui H.-C.T."/>
            <person name="Winkler M.E."/>
        </authorList>
    </citation>
    <scope>NUCLEOTIDE SEQUENCE</scope>
    <source>
        <strain evidence="2">ZC4RG45</strain>
    </source>
</reference>
<dbReference type="EMBL" id="QGUI01000056">
    <property type="protein sequence ID" value="PZN00841.1"/>
    <property type="molecule type" value="Genomic_DNA"/>
</dbReference>
<evidence type="ECO:0000313" key="2">
    <source>
        <dbReference type="EMBL" id="PZN00841.1"/>
    </source>
</evidence>
<name>A0A2W4JPF9_9PSEU</name>
<evidence type="ECO:0000313" key="1">
    <source>
        <dbReference type="EMBL" id="MFO7193891.1"/>
    </source>
</evidence>
<accession>A0A2W4JPF9</accession>
<reference evidence="1 3" key="3">
    <citation type="journal article" date="2021" name="BMC Genomics">
        <title>Genome-resolved metagenome and metatranscriptome analyses of thermophilic composting reveal key bacterial players and their metabolic interactions.</title>
        <authorList>
            <person name="Braga L.P.P."/>
            <person name="Pereira R.V."/>
            <person name="Martins L.F."/>
            <person name="Moura L.M.S."/>
            <person name="Sanchez F.B."/>
            <person name="Patane J.S.L."/>
            <person name="da Silva A.M."/>
            <person name="Setubal J.C."/>
        </authorList>
    </citation>
    <scope>NUCLEOTIDE SEQUENCE [LARGE SCALE GENOMIC DNA]</scope>
    <source>
        <strain evidence="1">ZC4RG45</strain>
    </source>
</reference>
<gene>
    <name evidence="1" type="ORF">DIU77_016740</name>
    <name evidence="2" type="ORF">DIU77_02530</name>
</gene>
<proteinExistence type="predicted"/>
<comment type="caution">
    <text evidence="2">The sequence shown here is derived from an EMBL/GenBank/DDBJ whole genome shotgun (WGS) entry which is preliminary data.</text>
</comment>
<organism evidence="2">
    <name type="scientific">Thermocrispum agreste</name>
    <dbReference type="NCBI Taxonomy" id="37925"/>
    <lineage>
        <taxon>Bacteria</taxon>
        <taxon>Bacillati</taxon>
        <taxon>Actinomycetota</taxon>
        <taxon>Actinomycetes</taxon>
        <taxon>Pseudonocardiales</taxon>
        <taxon>Pseudonocardiaceae</taxon>
        <taxon>Thermocrispum</taxon>
    </lineage>
</organism>
<dbReference type="Proteomes" id="UP000249324">
    <property type="component" value="Unassembled WGS sequence"/>
</dbReference>
<protein>
    <submittedName>
        <fullName evidence="2">Uncharacterized protein</fullName>
    </submittedName>
</protein>
<reference evidence="1" key="4">
    <citation type="submission" date="2023-08" db="EMBL/GenBank/DDBJ databases">
        <authorList>
            <person name="Guima S.E.S."/>
            <person name="Martins L.F."/>
            <person name="Silva A.M."/>
            <person name="Setubal J.C."/>
        </authorList>
    </citation>
    <scope>NUCLEOTIDE SEQUENCE</scope>
    <source>
        <strain evidence="1">ZC4RG45</strain>
    </source>
</reference>
<dbReference type="EMBL" id="QGUI02000296">
    <property type="protein sequence ID" value="MFO7193891.1"/>
    <property type="molecule type" value="Genomic_DNA"/>
</dbReference>
<reference evidence="1" key="1">
    <citation type="submission" date="2018-05" db="EMBL/GenBank/DDBJ databases">
        <authorList>
            <person name="Moura L."/>
            <person name="Setubal J.C."/>
        </authorList>
    </citation>
    <scope>NUCLEOTIDE SEQUENCE</scope>
    <source>
        <strain evidence="1">ZC4RG45</strain>
    </source>
</reference>
<dbReference type="AlphaFoldDB" id="A0A2W4JPF9"/>
<evidence type="ECO:0000313" key="3">
    <source>
        <dbReference type="Proteomes" id="UP000249324"/>
    </source>
</evidence>